<dbReference type="InterPro" id="IPR011335">
    <property type="entry name" value="Restrct_endonuc-II-like"/>
</dbReference>
<organism evidence="2 3">
    <name type="scientific">Planococcus kocurii</name>
    <dbReference type="NCBI Taxonomy" id="1374"/>
    <lineage>
        <taxon>Bacteria</taxon>
        <taxon>Bacillati</taxon>
        <taxon>Bacillota</taxon>
        <taxon>Bacilli</taxon>
        <taxon>Bacillales</taxon>
        <taxon>Caryophanaceae</taxon>
        <taxon>Planococcus</taxon>
    </lineage>
</organism>
<protein>
    <recommendedName>
        <fullName evidence="1">Restriction endonuclease type II-like domain-containing protein</fullName>
    </recommendedName>
</protein>
<dbReference type="Pfam" id="PF18741">
    <property type="entry name" value="MTES_1575"/>
    <property type="match status" value="1"/>
</dbReference>
<dbReference type="Gene3D" id="3.40.960.10">
    <property type="entry name" value="VSR Endonuclease"/>
    <property type="match status" value="1"/>
</dbReference>
<dbReference type="SUPFAM" id="SSF52980">
    <property type="entry name" value="Restriction endonuclease-like"/>
    <property type="match status" value="1"/>
</dbReference>
<evidence type="ECO:0000259" key="1">
    <source>
        <dbReference type="Pfam" id="PF18741"/>
    </source>
</evidence>
<feature type="domain" description="Restriction endonuclease type II-like" evidence="1">
    <location>
        <begin position="79"/>
        <end position="130"/>
    </location>
</feature>
<dbReference type="InterPro" id="IPR049468">
    <property type="entry name" value="Restrct_endonuc-II-like_dom"/>
</dbReference>
<dbReference type="Proteomes" id="UP000065533">
    <property type="component" value="Chromosome"/>
</dbReference>
<keyword evidence="3" id="KW-1185">Reference proteome</keyword>
<proteinExistence type="predicted"/>
<evidence type="ECO:0000313" key="3">
    <source>
        <dbReference type="Proteomes" id="UP000065533"/>
    </source>
</evidence>
<dbReference type="EMBL" id="CP013661">
    <property type="protein sequence ID" value="ALS78617.1"/>
    <property type="molecule type" value="Genomic_DNA"/>
</dbReference>
<evidence type="ECO:0000313" key="2">
    <source>
        <dbReference type="EMBL" id="ALS78617.1"/>
    </source>
</evidence>
<reference evidence="2" key="1">
    <citation type="submission" date="2016-01" db="EMBL/GenBank/DDBJ databases">
        <title>Complete genome of Planococcus kocurri type strain.</title>
        <authorList>
            <person name="See-Too W.S."/>
        </authorList>
    </citation>
    <scope>NUCLEOTIDE SEQUENCE [LARGE SCALE GENOMIC DNA]</scope>
    <source>
        <strain evidence="2">ATCC 43650</strain>
    </source>
</reference>
<accession>A0ABM5WW86</accession>
<name>A0ABM5WW86_9BACL</name>
<sequence>MSMVTAPNRRVMFLTKTSDKQRCTVAASRAKNQMKLYHSVDLEELNSMDLRYSLLSYCQNPTRVNTEVQNLEELCDSPFEVDVLRMILAKGYKVTPQVKVGQYRIDLVIEGLRDRLAVECDGEKWHGPKNSKKT</sequence>
<gene>
    <name evidence="2" type="ORF">AUO94_08050</name>
</gene>